<evidence type="ECO:0000256" key="3">
    <source>
        <dbReference type="ARBA" id="ARBA00022801"/>
    </source>
</evidence>
<dbReference type="RefSeq" id="WP_183277730.1">
    <property type="nucleotide sequence ID" value="NZ_BLZR01000001.1"/>
</dbReference>
<dbReference type="SUPFAM" id="SSF52317">
    <property type="entry name" value="Class I glutamine amidotransferase-like"/>
    <property type="match status" value="1"/>
</dbReference>
<sequence>MSAYYLFSDFDMDKGFTAEVRDNLLSDIKSDLKIVFIASSPDFFEITDKYAKRYLGWFSDLGINFKSSKVIDNRMKKEEMLEHIRYASVVFLMGGPTMIQFDFLKQNELHKALREYEGCVLGLSAGAINMAKVAICTAESEEDKTEIYEGLNLLDISIEPHFKGRGNETNLNELLRISEEHDIYAMCDNGAIVCRGKEQFFYGELYLISKGKIKKVDESLNRN</sequence>
<dbReference type="AlphaFoldDB" id="A0A6V8SI87"/>
<dbReference type="InterPro" id="IPR029062">
    <property type="entry name" value="Class_I_gatase-like"/>
</dbReference>
<reference evidence="5 6" key="1">
    <citation type="submission" date="2020-07" db="EMBL/GenBank/DDBJ databases">
        <title>A new beta-1,3-glucan-decomposing anaerobic bacterium isolated from anoxic soil subjected to biological soil disinfestation.</title>
        <authorList>
            <person name="Ueki A."/>
            <person name="Tonouchi A."/>
        </authorList>
    </citation>
    <scope>NUCLEOTIDE SEQUENCE [LARGE SCALE GENOMIC DNA]</scope>
    <source>
        <strain evidence="5 6">TW1</strain>
    </source>
</reference>
<evidence type="ECO:0000313" key="5">
    <source>
        <dbReference type="EMBL" id="GFP76292.1"/>
    </source>
</evidence>
<protein>
    <submittedName>
        <fullName evidence="5">Peptidase E</fullName>
    </submittedName>
</protein>
<evidence type="ECO:0000256" key="4">
    <source>
        <dbReference type="ARBA" id="ARBA00022825"/>
    </source>
</evidence>
<dbReference type="GO" id="GO:0008236">
    <property type="term" value="F:serine-type peptidase activity"/>
    <property type="evidence" value="ECO:0007669"/>
    <property type="project" value="UniProtKB-KW"/>
</dbReference>
<comment type="caution">
    <text evidence="5">The sequence shown here is derived from an EMBL/GenBank/DDBJ whole genome shotgun (WGS) entry which is preliminary data.</text>
</comment>
<dbReference type="Pfam" id="PF03575">
    <property type="entry name" value="Peptidase_S51"/>
    <property type="match status" value="1"/>
</dbReference>
<keyword evidence="3" id="KW-0378">Hydrolase</keyword>
<evidence type="ECO:0000256" key="2">
    <source>
        <dbReference type="ARBA" id="ARBA00022670"/>
    </source>
</evidence>
<comment type="similarity">
    <text evidence="1">Belongs to the peptidase S51 family.</text>
</comment>
<keyword evidence="6" id="KW-1185">Reference proteome</keyword>
<keyword evidence="2" id="KW-0645">Protease</keyword>
<dbReference type="InterPro" id="IPR005320">
    <property type="entry name" value="Peptidase_S51"/>
</dbReference>
<keyword evidence="4" id="KW-0720">Serine protease</keyword>
<dbReference type="PANTHER" id="PTHR20842:SF0">
    <property type="entry name" value="ALPHA-ASPARTYL DIPEPTIDASE"/>
    <property type="match status" value="1"/>
</dbReference>
<evidence type="ECO:0000256" key="1">
    <source>
        <dbReference type="ARBA" id="ARBA00006534"/>
    </source>
</evidence>
<dbReference type="Proteomes" id="UP000580568">
    <property type="component" value="Unassembled WGS sequence"/>
</dbReference>
<organism evidence="5 6">
    <name type="scientific">Clostridium fungisolvens</name>
    <dbReference type="NCBI Taxonomy" id="1604897"/>
    <lineage>
        <taxon>Bacteria</taxon>
        <taxon>Bacillati</taxon>
        <taxon>Bacillota</taxon>
        <taxon>Clostridia</taxon>
        <taxon>Eubacteriales</taxon>
        <taxon>Clostridiaceae</taxon>
        <taxon>Clostridium</taxon>
    </lineage>
</organism>
<accession>A0A6V8SI87</accession>
<name>A0A6V8SI87_9CLOT</name>
<dbReference type="Gene3D" id="3.40.50.880">
    <property type="match status" value="1"/>
</dbReference>
<dbReference type="PANTHER" id="PTHR20842">
    <property type="entry name" value="PROTEASE S51 ALPHA-ASPARTYL DIPEPTIDASE"/>
    <property type="match status" value="1"/>
</dbReference>
<evidence type="ECO:0000313" key="6">
    <source>
        <dbReference type="Proteomes" id="UP000580568"/>
    </source>
</evidence>
<proteinExistence type="inferred from homology"/>
<dbReference type="EMBL" id="BLZR01000001">
    <property type="protein sequence ID" value="GFP76292.1"/>
    <property type="molecule type" value="Genomic_DNA"/>
</dbReference>
<dbReference type="GO" id="GO:0006508">
    <property type="term" value="P:proteolysis"/>
    <property type="evidence" value="ECO:0007669"/>
    <property type="project" value="UniProtKB-KW"/>
</dbReference>
<dbReference type="CDD" id="cd03129">
    <property type="entry name" value="GAT1_Peptidase_E_like"/>
    <property type="match status" value="1"/>
</dbReference>
<gene>
    <name evidence="5" type="ORF">bsdtw1_02394</name>
</gene>